<dbReference type="Pfam" id="PF00578">
    <property type="entry name" value="AhpC-TSA"/>
    <property type="match status" value="1"/>
</dbReference>
<keyword evidence="4" id="KW-0560">Oxidoreductase</keyword>
<comment type="catalytic activity">
    <reaction evidence="9">
        <text>a hydroperoxide + [thioredoxin]-dithiol = an alcohol + [thioredoxin]-disulfide + H2O</text>
        <dbReference type="Rhea" id="RHEA:62620"/>
        <dbReference type="Rhea" id="RHEA-COMP:10698"/>
        <dbReference type="Rhea" id="RHEA-COMP:10700"/>
        <dbReference type="ChEBI" id="CHEBI:15377"/>
        <dbReference type="ChEBI" id="CHEBI:29950"/>
        <dbReference type="ChEBI" id="CHEBI:30879"/>
        <dbReference type="ChEBI" id="CHEBI:35924"/>
        <dbReference type="ChEBI" id="CHEBI:50058"/>
        <dbReference type="EC" id="1.11.1.24"/>
    </reaction>
</comment>
<dbReference type="PANTHER" id="PTHR42801:SF4">
    <property type="entry name" value="AHPC_TSA FAMILY PROTEIN"/>
    <property type="match status" value="1"/>
</dbReference>
<keyword evidence="3" id="KW-0049">Antioxidant</keyword>
<evidence type="ECO:0000256" key="2">
    <source>
        <dbReference type="ARBA" id="ARBA00022559"/>
    </source>
</evidence>
<keyword evidence="12" id="KW-1185">Reference proteome</keyword>
<evidence type="ECO:0000256" key="6">
    <source>
        <dbReference type="ARBA" id="ARBA00023284"/>
    </source>
</evidence>
<accession>A0A0D7A710</accession>
<dbReference type="GO" id="GO:0034599">
    <property type="term" value="P:cellular response to oxidative stress"/>
    <property type="evidence" value="ECO:0007669"/>
    <property type="project" value="TreeGrafter"/>
</dbReference>
<dbReference type="EMBL" id="KN882028">
    <property type="protein sequence ID" value="KIY46515.1"/>
    <property type="molecule type" value="Genomic_DNA"/>
</dbReference>
<dbReference type="Gene3D" id="3.40.30.10">
    <property type="entry name" value="Glutaredoxin"/>
    <property type="match status" value="1"/>
</dbReference>
<dbReference type="OrthoDB" id="338622at2759"/>
<dbReference type="AlphaFoldDB" id="A0A0D7A710"/>
<dbReference type="PROSITE" id="PS51352">
    <property type="entry name" value="THIOREDOXIN_2"/>
    <property type="match status" value="1"/>
</dbReference>
<dbReference type="GO" id="GO:0045454">
    <property type="term" value="P:cell redox homeostasis"/>
    <property type="evidence" value="ECO:0007669"/>
    <property type="project" value="TreeGrafter"/>
</dbReference>
<dbReference type="Proteomes" id="UP000054144">
    <property type="component" value="Unassembled WGS sequence"/>
</dbReference>
<dbReference type="InterPro" id="IPR000866">
    <property type="entry name" value="AhpC/TSA"/>
</dbReference>
<evidence type="ECO:0000256" key="1">
    <source>
        <dbReference type="ARBA" id="ARBA00013017"/>
    </source>
</evidence>
<keyword evidence="5" id="KW-1015">Disulfide bond</keyword>
<keyword evidence="2" id="KW-0575">Peroxidase</keyword>
<evidence type="ECO:0000256" key="5">
    <source>
        <dbReference type="ARBA" id="ARBA00023157"/>
    </source>
</evidence>
<feature type="non-terminal residue" evidence="11">
    <location>
        <position position="166"/>
    </location>
</feature>
<dbReference type="PANTHER" id="PTHR42801">
    <property type="entry name" value="THIOREDOXIN-DEPENDENT PEROXIDE REDUCTASE"/>
    <property type="match status" value="1"/>
</dbReference>
<keyword evidence="6" id="KW-0676">Redox-active center</keyword>
<dbReference type="InterPro" id="IPR013766">
    <property type="entry name" value="Thioredoxin_domain"/>
</dbReference>
<protein>
    <recommendedName>
        <fullName evidence="1">thioredoxin-dependent peroxiredoxin</fullName>
        <ecNumber evidence="1">1.11.1.24</ecNumber>
    </recommendedName>
    <alternativeName>
        <fullName evidence="7">Thioredoxin peroxidase</fullName>
    </alternativeName>
</protein>
<evidence type="ECO:0000256" key="7">
    <source>
        <dbReference type="ARBA" id="ARBA00032824"/>
    </source>
</evidence>
<dbReference type="InterPro" id="IPR036249">
    <property type="entry name" value="Thioredoxin-like_sf"/>
</dbReference>
<evidence type="ECO:0000256" key="3">
    <source>
        <dbReference type="ARBA" id="ARBA00022862"/>
    </source>
</evidence>
<dbReference type="InterPro" id="IPR050924">
    <property type="entry name" value="Peroxiredoxin_BCP/PrxQ"/>
</dbReference>
<evidence type="ECO:0000256" key="4">
    <source>
        <dbReference type="ARBA" id="ARBA00023002"/>
    </source>
</evidence>
<dbReference type="GO" id="GO:0008379">
    <property type="term" value="F:thioredoxin peroxidase activity"/>
    <property type="evidence" value="ECO:0007669"/>
    <property type="project" value="TreeGrafter"/>
</dbReference>
<evidence type="ECO:0000256" key="9">
    <source>
        <dbReference type="ARBA" id="ARBA00049091"/>
    </source>
</evidence>
<name>A0A0D7A710_9AGAR</name>
<evidence type="ECO:0000256" key="8">
    <source>
        <dbReference type="ARBA" id="ARBA00038489"/>
    </source>
</evidence>
<reference evidence="11 12" key="1">
    <citation type="journal article" date="2015" name="Fungal Genet. Biol.">
        <title>Evolution of novel wood decay mechanisms in Agaricales revealed by the genome sequences of Fistulina hepatica and Cylindrobasidium torrendii.</title>
        <authorList>
            <person name="Floudas D."/>
            <person name="Held B.W."/>
            <person name="Riley R."/>
            <person name="Nagy L.G."/>
            <person name="Koehler G."/>
            <person name="Ransdell A.S."/>
            <person name="Younus H."/>
            <person name="Chow J."/>
            <person name="Chiniquy J."/>
            <person name="Lipzen A."/>
            <person name="Tritt A."/>
            <person name="Sun H."/>
            <person name="Haridas S."/>
            <person name="LaButti K."/>
            <person name="Ohm R.A."/>
            <person name="Kues U."/>
            <person name="Blanchette R.A."/>
            <person name="Grigoriev I.V."/>
            <person name="Minto R.E."/>
            <person name="Hibbett D.S."/>
        </authorList>
    </citation>
    <scope>NUCLEOTIDE SEQUENCE [LARGE SCALE GENOMIC DNA]</scope>
    <source>
        <strain evidence="11 12">ATCC 64428</strain>
    </source>
</reference>
<evidence type="ECO:0000313" key="11">
    <source>
        <dbReference type="EMBL" id="KIY46515.1"/>
    </source>
</evidence>
<sequence length="166" mass="18255">MASLFNRPAPQLKLWAHTGEIYDLKPGSKGKPTVIFFYPKSGDESVGAYACTKEACSFRDHIASNSLFSPDKLEIVGISGDTVDTQRTFAKQHSLPYPILSDTTGEARRAYKVGQLRSRVMGLMVGRVTYVVDSRGIVIDGLDTTSTALSHSQHCRFVSQVLQNLE</sequence>
<dbReference type="CDD" id="cd03017">
    <property type="entry name" value="PRX_BCP"/>
    <property type="match status" value="1"/>
</dbReference>
<dbReference type="EC" id="1.11.1.24" evidence="1"/>
<dbReference type="SUPFAM" id="SSF52833">
    <property type="entry name" value="Thioredoxin-like"/>
    <property type="match status" value="1"/>
</dbReference>
<evidence type="ECO:0000313" key="12">
    <source>
        <dbReference type="Proteomes" id="UP000054144"/>
    </source>
</evidence>
<feature type="domain" description="Thioredoxin" evidence="10">
    <location>
        <begin position="3"/>
        <end position="163"/>
    </location>
</feature>
<comment type="similarity">
    <text evidence="8">Belongs to the peroxiredoxin family. BCP/PrxQ subfamily.</text>
</comment>
<organism evidence="11 12">
    <name type="scientific">Fistulina hepatica ATCC 64428</name>
    <dbReference type="NCBI Taxonomy" id="1128425"/>
    <lineage>
        <taxon>Eukaryota</taxon>
        <taxon>Fungi</taxon>
        <taxon>Dikarya</taxon>
        <taxon>Basidiomycota</taxon>
        <taxon>Agaricomycotina</taxon>
        <taxon>Agaricomycetes</taxon>
        <taxon>Agaricomycetidae</taxon>
        <taxon>Agaricales</taxon>
        <taxon>Fistulinaceae</taxon>
        <taxon>Fistulina</taxon>
    </lineage>
</organism>
<gene>
    <name evidence="11" type="ORF">FISHEDRAFT_21678</name>
</gene>
<dbReference type="GO" id="GO:0005737">
    <property type="term" value="C:cytoplasm"/>
    <property type="evidence" value="ECO:0007669"/>
    <property type="project" value="TreeGrafter"/>
</dbReference>
<proteinExistence type="inferred from homology"/>
<evidence type="ECO:0000259" key="10">
    <source>
        <dbReference type="PROSITE" id="PS51352"/>
    </source>
</evidence>